<dbReference type="Proteomes" id="UP000317835">
    <property type="component" value="Chromosome"/>
</dbReference>
<sequence length="572" mass="63622" precursor="true">MRTRLLGILAGPVALVLATTARAEGPPRPLHERVDRLIEDATDGPMAAPATDGEFLRRACLDLAGMVPTAEEAKDFLDDPSPSKRERLVDRLLEGPGYARRMQYAFDAMLMERRGDRHVPRADWEAFLRRSFAENTPYDEFARRILSADGSGPAADRAPAKFVLDREADPDLLTRDIGRMFLGRDLQCAQCHDHPLVEDYFQAHYYGIRAFLDRSSLFTDPASQVVMLAEKAEGETTFQSVFKTSVTHSTAPRVLDGPPVVEPELPEDRRYEVAPEKDKVVRTIPTFSRYEHLAPALANDGVDAFSRNIANRLWALLMKRGLYHPLDLDHSSNPPSHPEALELLAGWFRDHEYDVKAFLRELALTRAYQRSSEIPPGADPEAAEPSRFAVANLEPLSPEQLAWSLMQGLGVVAAHREDAEADLDHLDAALCDRCKADEGREARRPWRVEEAVHARLSGNVDAFVRYFGASEGQPDDSVEADVHQALFLSNGPQVQSWLDPSGSNLTARLAGIGDPAGVAEPLYLAILSRRPSAGERAEVLGYLERRGADQRADAVRELAWALITSSEFRFNY</sequence>
<keyword evidence="1" id="KW-0732">Signal</keyword>
<dbReference type="RefSeq" id="WP_145272087.1">
    <property type="nucleotide sequence ID" value="NZ_CP036426.1"/>
</dbReference>
<evidence type="ECO:0000313" key="4">
    <source>
        <dbReference type="EMBL" id="QDV36071.1"/>
    </source>
</evidence>
<gene>
    <name evidence="4" type="ORF">ElP_39810</name>
</gene>
<keyword evidence="5" id="KW-1185">Reference proteome</keyword>
<feature type="signal peptide" evidence="1">
    <location>
        <begin position="1"/>
        <end position="23"/>
    </location>
</feature>
<reference evidence="4 5" key="1">
    <citation type="submission" date="2019-02" db="EMBL/GenBank/DDBJ databases">
        <title>Deep-cultivation of Planctomycetes and their phenomic and genomic characterization uncovers novel biology.</title>
        <authorList>
            <person name="Wiegand S."/>
            <person name="Jogler M."/>
            <person name="Boedeker C."/>
            <person name="Pinto D."/>
            <person name="Vollmers J."/>
            <person name="Rivas-Marin E."/>
            <person name="Kohn T."/>
            <person name="Peeters S.H."/>
            <person name="Heuer A."/>
            <person name="Rast P."/>
            <person name="Oberbeckmann S."/>
            <person name="Bunk B."/>
            <person name="Jeske O."/>
            <person name="Meyerdierks A."/>
            <person name="Storesund J.E."/>
            <person name="Kallscheuer N."/>
            <person name="Luecker S."/>
            <person name="Lage O.M."/>
            <person name="Pohl T."/>
            <person name="Merkel B.J."/>
            <person name="Hornburger P."/>
            <person name="Mueller R.-W."/>
            <person name="Bruemmer F."/>
            <person name="Labrenz M."/>
            <person name="Spormann A.M."/>
            <person name="Op den Camp H."/>
            <person name="Overmann J."/>
            <person name="Amann R."/>
            <person name="Jetten M.S.M."/>
            <person name="Mascher T."/>
            <person name="Medema M.H."/>
            <person name="Devos D.P."/>
            <person name="Kaster A.-K."/>
            <person name="Ovreas L."/>
            <person name="Rohde M."/>
            <person name="Galperin M.Y."/>
            <person name="Jogler C."/>
        </authorList>
    </citation>
    <scope>NUCLEOTIDE SEQUENCE [LARGE SCALE GENOMIC DNA]</scope>
    <source>
        <strain evidence="4 5">ElP</strain>
    </source>
</reference>
<evidence type="ECO:0000256" key="1">
    <source>
        <dbReference type="SAM" id="SignalP"/>
    </source>
</evidence>
<dbReference type="PANTHER" id="PTHR35889">
    <property type="entry name" value="CYCLOINULO-OLIGOSACCHARIDE FRUCTANOTRANSFERASE-RELATED"/>
    <property type="match status" value="1"/>
</dbReference>
<organism evidence="4 5">
    <name type="scientific">Tautonia plasticadhaerens</name>
    <dbReference type="NCBI Taxonomy" id="2527974"/>
    <lineage>
        <taxon>Bacteria</taxon>
        <taxon>Pseudomonadati</taxon>
        <taxon>Planctomycetota</taxon>
        <taxon>Planctomycetia</taxon>
        <taxon>Isosphaerales</taxon>
        <taxon>Isosphaeraceae</taxon>
        <taxon>Tautonia</taxon>
    </lineage>
</organism>
<dbReference type="PANTHER" id="PTHR35889:SF3">
    <property type="entry name" value="F-BOX DOMAIN-CONTAINING PROTEIN"/>
    <property type="match status" value="1"/>
</dbReference>
<evidence type="ECO:0008006" key="6">
    <source>
        <dbReference type="Google" id="ProtNLM"/>
    </source>
</evidence>
<evidence type="ECO:0000259" key="2">
    <source>
        <dbReference type="Pfam" id="PF07583"/>
    </source>
</evidence>
<feature type="domain" description="DUF1553" evidence="3">
    <location>
        <begin position="292"/>
        <end position="542"/>
    </location>
</feature>
<feature type="domain" description="DUF1549" evidence="2">
    <location>
        <begin position="45"/>
        <end position="214"/>
    </location>
</feature>
<dbReference type="KEGG" id="tpla:ElP_39810"/>
<accession>A0A518H5F2</accession>
<dbReference type="InterPro" id="IPR022655">
    <property type="entry name" value="DUF1553"/>
</dbReference>
<protein>
    <recommendedName>
        <fullName evidence="6">DUF1549 domain-containing protein</fullName>
    </recommendedName>
</protein>
<dbReference type="AlphaFoldDB" id="A0A518H5F2"/>
<dbReference type="OrthoDB" id="289126at2"/>
<evidence type="ECO:0000259" key="3">
    <source>
        <dbReference type="Pfam" id="PF07587"/>
    </source>
</evidence>
<evidence type="ECO:0000313" key="5">
    <source>
        <dbReference type="Proteomes" id="UP000317835"/>
    </source>
</evidence>
<proteinExistence type="predicted"/>
<dbReference type="Pfam" id="PF07587">
    <property type="entry name" value="PSD1"/>
    <property type="match status" value="1"/>
</dbReference>
<dbReference type="Pfam" id="PF07583">
    <property type="entry name" value="PSCyt2"/>
    <property type="match status" value="1"/>
</dbReference>
<dbReference type="InterPro" id="IPR011444">
    <property type="entry name" value="DUF1549"/>
</dbReference>
<feature type="chain" id="PRO_5021753785" description="DUF1549 domain-containing protein" evidence="1">
    <location>
        <begin position="24"/>
        <end position="572"/>
    </location>
</feature>
<dbReference type="EMBL" id="CP036426">
    <property type="protein sequence ID" value="QDV36071.1"/>
    <property type="molecule type" value="Genomic_DNA"/>
</dbReference>
<name>A0A518H5F2_9BACT</name>